<dbReference type="Pfam" id="PF13193">
    <property type="entry name" value="AMP-binding_C"/>
    <property type="match status" value="1"/>
</dbReference>
<proteinExistence type="inferred from homology"/>
<evidence type="ECO:0000259" key="3">
    <source>
        <dbReference type="Pfam" id="PF00501"/>
    </source>
</evidence>
<dbReference type="InterPro" id="IPR020845">
    <property type="entry name" value="AMP-binding_CS"/>
</dbReference>
<dbReference type="OrthoDB" id="9766486at2"/>
<dbReference type="Gene3D" id="3.40.50.12780">
    <property type="entry name" value="N-terminal domain of ligase-like"/>
    <property type="match status" value="1"/>
</dbReference>
<accession>A0A4P7LDN8</accession>
<organism evidence="5 6">
    <name type="scientific">Cupriavidus oxalaticus</name>
    <dbReference type="NCBI Taxonomy" id="96344"/>
    <lineage>
        <taxon>Bacteria</taxon>
        <taxon>Pseudomonadati</taxon>
        <taxon>Pseudomonadota</taxon>
        <taxon>Betaproteobacteria</taxon>
        <taxon>Burkholderiales</taxon>
        <taxon>Burkholderiaceae</taxon>
        <taxon>Cupriavidus</taxon>
    </lineage>
</organism>
<dbReference type="Pfam" id="PF00501">
    <property type="entry name" value="AMP-binding"/>
    <property type="match status" value="1"/>
</dbReference>
<sequence>MHPSIHAQRTPEKPAVIMGSSGAVVTYRELDERSNQVAHLFRTLGLRPGDRVAFMLENHPRMFELCWGAQRSGIVYICLSTKLNAADAAYIVNDSAAQVLVTTHAQAEIAAALVAQTPALKRRLMLDGTVPGYDAYEPALASCPTTRVADEVTGGDMLYSSGTTGRPKGVFAPPGSPRIEDATTLTSLCQRLYGFDAETRYLSPAPLYHAAPLRYNMSVQALGGTAVVMEHFDAEKYLQLVQQHRITHTQLVPTMFSRMLKLPEAQRRAYDVSSLRVAIHAAAPCPVQVKEAMIAWWGPVIWEYYAGTEGNGVTVVSTQEWLQRKGTVGRAMVGKLRICGPDGELQPPGEPGTIYFAEGRAFEYHNDPAKTAESRHPRHPDWSTIGDVGYADADGYLFLTDRKANMIISGGVNIYPQEAENLLMTHPKVLDVAVIGVPNEDFGEEVKAVVQPADMAQAGPELAAELIAFCRANLSTIKCPRSVDFESELPRLPTGKLLKRLLRDRYWTGHGNKLV</sequence>
<dbReference type="PROSITE" id="PS00455">
    <property type="entry name" value="AMP_BINDING"/>
    <property type="match status" value="1"/>
</dbReference>
<evidence type="ECO:0000259" key="4">
    <source>
        <dbReference type="Pfam" id="PF13193"/>
    </source>
</evidence>
<dbReference type="Gene3D" id="3.30.300.30">
    <property type="match status" value="1"/>
</dbReference>
<reference evidence="5 6" key="1">
    <citation type="submission" date="2019-03" db="EMBL/GenBank/DDBJ databases">
        <title>Efficiently degradation of phenoxyalkanoic acid herbicides by Cupriavidus oxalaticus strain X32.</title>
        <authorList>
            <person name="Sheng X."/>
        </authorList>
    </citation>
    <scope>NUCLEOTIDE SEQUENCE [LARGE SCALE GENOMIC DNA]</scope>
    <source>
        <strain evidence="5 6">X32</strain>
    </source>
</reference>
<dbReference type="PANTHER" id="PTHR43201:SF5">
    <property type="entry name" value="MEDIUM-CHAIN ACYL-COA LIGASE ACSF2, MITOCHONDRIAL"/>
    <property type="match status" value="1"/>
</dbReference>
<dbReference type="InterPro" id="IPR000873">
    <property type="entry name" value="AMP-dep_synth/lig_dom"/>
</dbReference>
<evidence type="ECO:0000256" key="2">
    <source>
        <dbReference type="ARBA" id="ARBA00022598"/>
    </source>
</evidence>
<dbReference type="GO" id="GO:0006631">
    <property type="term" value="P:fatty acid metabolic process"/>
    <property type="evidence" value="ECO:0007669"/>
    <property type="project" value="TreeGrafter"/>
</dbReference>
<feature type="domain" description="AMP-dependent synthetase/ligase" evidence="3">
    <location>
        <begin position="6"/>
        <end position="357"/>
    </location>
</feature>
<evidence type="ECO:0000313" key="6">
    <source>
        <dbReference type="Proteomes" id="UP000295294"/>
    </source>
</evidence>
<dbReference type="InterPro" id="IPR025110">
    <property type="entry name" value="AMP-bd_C"/>
</dbReference>
<dbReference type="STRING" id="1349762.GCA_001592245_05878"/>
<protein>
    <submittedName>
        <fullName evidence="5">Acyl-CoA synthetase</fullName>
    </submittedName>
</protein>
<dbReference type="Proteomes" id="UP000295294">
    <property type="component" value="Chromosome 1"/>
</dbReference>
<gene>
    <name evidence="5" type="ORF">E0W60_08695</name>
</gene>
<dbReference type="KEGG" id="cox:E0W60_08695"/>
<dbReference type="InterPro" id="IPR042099">
    <property type="entry name" value="ANL_N_sf"/>
</dbReference>
<dbReference type="SUPFAM" id="SSF56801">
    <property type="entry name" value="Acetyl-CoA synthetase-like"/>
    <property type="match status" value="1"/>
</dbReference>
<dbReference type="InterPro" id="IPR045851">
    <property type="entry name" value="AMP-bd_C_sf"/>
</dbReference>
<keyword evidence="2" id="KW-0436">Ligase</keyword>
<evidence type="ECO:0000256" key="1">
    <source>
        <dbReference type="ARBA" id="ARBA00006432"/>
    </source>
</evidence>
<feature type="domain" description="AMP-binding enzyme C-terminal" evidence="4">
    <location>
        <begin position="418"/>
        <end position="496"/>
    </location>
</feature>
<dbReference type="RefSeq" id="WP_135703674.1">
    <property type="nucleotide sequence ID" value="NZ_CP038634.1"/>
</dbReference>
<comment type="similarity">
    <text evidence="1">Belongs to the ATP-dependent AMP-binding enzyme family.</text>
</comment>
<dbReference type="EMBL" id="CP038634">
    <property type="protein sequence ID" value="QBY51203.1"/>
    <property type="molecule type" value="Genomic_DNA"/>
</dbReference>
<dbReference type="GO" id="GO:0031956">
    <property type="term" value="F:medium-chain fatty acid-CoA ligase activity"/>
    <property type="evidence" value="ECO:0007669"/>
    <property type="project" value="TreeGrafter"/>
</dbReference>
<dbReference type="AlphaFoldDB" id="A0A4P7LDN8"/>
<name>A0A4P7LDN8_9BURK</name>
<evidence type="ECO:0000313" key="5">
    <source>
        <dbReference type="EMBL" id="QBY51203.1"/>
    </source>
</evidence>
<dbReference type="PANTHER" id="PTHR43201">
    <property type="entry name" value="ACYL-COA SYNTHETASE"/>
    <property type="match status" value="1"/>
</dbReference>